<feature type="compositionally biased region" description="Basic residues" evidence="2">
    <location>
        <begin position="307"/>
        <end position="322"/>
    </location>
</feature>
<dbReference type="InterPro" id="IPR052225">
    <property type="entry name" value="Ser/Arg_repetitive_matrix"/>
</dbReference>
<name>A0A024UKH4_9STRA</name>
<dbReference type="GO" id="GO:0003723">
    <property type="term" value="F:RNA binding"/>
    <property type="evidence" value="ECO:0007669"/>
    <property type="project" value="TreeGrafter"/>
</dbReference>
<dbReference type="GO" id="GO:0048024">
    <property type="term" value="P:regulation of mRNA splicing, via spliceosome"/>
    <property type="evidence" value="ECO:0007669"/>
    <property type="project" value="TreeGrafter"/>
</dbReference>
<dbReference type="Pfam" id="PF01480">
    <property type="entry name" value="PWI"/>
    <property type="match status" value="1"/>
</dbReference>
<dbReference type="STRING" id="157072.A0A024UKH4"/>
<dbReference type="GO" id="GO:0006397">
    <property type="term" value="P:mRNA processing"/>
    <property type="evidence" value="ECO:0007669"/>
    <property type="project" value="UniProtKB-KW"/>
</dbReference>
<dbReference type="GO" id="GO:0005681">
    <property type="term" value="C:spliceosomal complex"/>
    <property type="evidence" value="ECO:0007669"/>
    <property type="project" value="TreeGrafter"/>
</dbReference>
<reference evidence="4" key="1">
    <citation type="submission" date="2013-12" db="EMBL/GenBank/DDBJ databases">
        <title>The Genome Sequence of Aphanomyces invadans NJM9701.</title>
        <authorList>
            <consortium name="The Broad Institute Genomics Platform"/>
            <person name="Russ C."/>
            <person name="Tyler B."/>
            <person name="van West P."/>
            <person name="Dieguez-Uribeondo J."/>
            <person name="Young S.K."/>
            <person name="Zeng Q."/>
            <person name="Gargeya S."/>
            <person name="Fitzgerald M."/>
            <person name="Abouelleil A."/>
            <person name="Alvarado L."/>
            <person name="Chapman S.B."/>
            <person name="Gainer-Dewar J."/>
            <person name="Goldberg J."/>
            <person name="Griggs A."/>
            <person name="Gujja S."/>
            <person name="Hansen M."/>
            <person name="Howarth C."/>
            <person name="Imamovic A."/>
            <person name="Ireland A."/>
            <person name="Larimer J."/>
            <person name="McCowan C."/>
            <person name="Murphy C."/>
            <person name="Pearson M."/>
            <person name="Poon T.W."/>
            <person name="Priest M."/>
            <person name="Roberts A."/>
            <person name="Saif S."/>
            <person name="Shea T."/>
            <person name="Sykes S."/>
            <person name="Wortman J."/>
            <person name="Nusbaum C."/>
            <person name="Birren B."/>
        </authorList>
    </citation>
    <scope>NUCLEOTIDE SEQUENCE [LARGE SCALE GENOMIC DNA]</scope>
    <source>
        <strain evidence="4">NJM9701</strain>
    </source>
</reference>
<accession>A0A024UKH4</accession>
<feature type="compositionally biased region" description="Basic and acidic residues" evidence="2">
    <location>
        <begin position="323"/>
        <end position="338"/>
    </location>
</feature>
<sequence>MASGANFFRGTTLDQDSRFFNKHKKLLARMEFPACFKHKVDISKVNKEVMHQWITEKITQVLGFEDEIVVSTAINLLEPTHHLDPLDPKEMQVALTGFLEGDASSFMEELWNLLVSAQENPTGIPQVFLDKKKKEMEAKREKDAKDRERLAKRVEAFQPAPSNAKTSRFSDRRREGTERRHHGRSSSPLSRYRRSNPSPQRRQRSPSPKRGRTKSRRDASSSPDKKTSSVKSNSPKRRNDRTPSTPRAKSKKAQEASKSPNKVTPPQKSRHRPSSPPQTPVSRRPTRRSNTPPSRRRSTSPLDYQGIRHRSPSRERGGRHRSPSRERGSRYRSSSRERGSRRRSPSRDRKSPPRRRRRSRTPPRRSRPSRSPSKDEFQREKRPRRQDKDDDQGEGRRGH</sequence>
<feature type="compositionally biased region" description="Basic residues" evidence="2">
    <location>
        <begin position="352"/>
        <end position="368"/>
    </location>
</feature>
<feature type="compositionally biased region" description="Basic and acidic residues" evidence="2">
    <location>
        <begin position="216"/>
        <end position="227"/>
    </location>
</feature>
<dbReference type="AlphaFoldDB" id="A0A024UKH4"/>
<dbReference type="RefSeq" id="XP_008864884.1">
    <property type="nucleotide sequence ID" value="XM_008866662.1"/>
</dbReference>
<dbReference type="SMART" id="SM00311">
    <property type="entry name" value="PWI"/>
    <property type="match status" value="1"/>
</dbReference>
<feature type="domain" description="PWI" evidence="3">
    <location>
        <begin position="29"/>
        <end position="131"/>
    </location>
</feature>
<feature type="compositionally biased region" description="Basic and acidic residues" evidence="2">
    <location>
        <begin position="168"/>
        <end position="178"/>
    </location>
</feature>
<dbReference type="eggNOG" id="KOG2146">
    <property type="taxonomic scope" value="Eukaryota"/>
</dbReference>
<dbReference type="VEuPathDB" id="FungiDB:H310_02959"/>
<dbReference type="OrthoDB" id="163257at2759"/>
<dbReference type="InterPro" id="IPR002483">
    <property type="entry name" value="PWI_dom"/>
</dbReference>
<dbReference type="SUPFAM" id="SSF101233">
    <property type="entry name" value="PWI domain"/>
    <property type="match status" value="1"/>
</dbReference>
<dbReference type="EMBL" id="KI913955">
    <property type="protein sequence ID" value="ETW06809.1"/>
    <property type="molecule type" value="Genomic_DNA"/>
</dbReference>
<evidence type="ECO:0000256" key="1">
    <source>
        <dbReference type="ARBA" id="ARBA00022664"/>
    </source>
</evidence>
<keyword evidence="1" id="KW-0507">mRNA processing</keyword>
<feature type="region of interest" description="Disordered" evidence="2">
    <location>
        <begin position="153"/>
        <end position="399"/>
    </location>
</feature>
<feature type="compositionally biased region" description="Low complexity" evidence="2">
    <location>
        <begin position="185"/>
        <end position="200"/>
    </location>
</feature>
<dbReference type="PANTHER" id="PTHR23148:SF0">
    <property type="entry name" value="SERINE_ARGININE REPETITIVE MATRIX PROTEIN 1"/>
    <property type="match status" value="1"/>
</dbReference>
<evidence type="ECO:0000313" key="4">
    <source>
        <dbReference type="EMBL" id="ETW06809.1"/>
    </source>
</evidence>
<protein>
    <recommendedName>
        <fullName evidence="3">PWI domain-containing protein</fullName>
    </recommendedName>
</protein>
<gene>
    <name evidence="4" type="ORF">H310_02959</name>
</gene>
<dbReference type="PANTHER" id="PTHR23148">
    <property type="entry name" value="SERINE/ARGININE REGULATED NUCLEAR MATRIX PROTEIN"/>
    <property type="match status" value="1"/>
</dbReference>
<proteinExistence type="predicted"/>
<dbReference type="GeneID" id="20080009"/>
<feature type="compositionally biased region" description="Basic residues" evidence="2">
    <location>
        <begin position="201"/>
        <end position="215"/>
    </location>
</feature>
<evidence type="ECO:0000259" key="3">
    <source>
        <dbReference type="PROSITE" id="PS51025"/>
    </source>
</evidence>
<dbReference type="PROSITE" id="PS51025">
    <property type="entry name" value="PWI"/>
    <property type="match status" value="1"/>
</dbReference>
<dbReference type="Gene3D" id="1.20.1390.10">
    <property type="entry name" value="PWI domain"/>
    <property type="match status" value="1"/>
</dbReference>
<evidence type="ECO:0000256" key="2">
    <source>
        <dbReference type="SAM" id="MobiDB-lite"/>
    </source>
</evidence>
<feature type="compositionally biased region" description="Low complexity" evidence="2">
    <location>
        <begin position="280"/>
        <end position="293"/>
    </location>
</feature>
<dbReference type="InterPro" id="IPR036483">
    <property type="entry name" value="PWI_dom_sf"/>
</dbReference>
<organism evidence="4">
    <name type="scientific">Aphanomyces invadans</name>
    <dbReference type="NCBI Taxonomy" id="157072"/>
    <lineage>
        <taxon>Eukaryota</taxon>
        <taxon>Sar</taxon>
        <taxon>Stramenopiles</taxon>
        <taxon>Oomycota</taxon>
        <taxon>Saprolegniomycetes</taxon>
        <taxon>Saprolegniales</taxon>
        <taxon>Verrucalvaceae</taxon>
        <taxon>Aphanomyces</taxon>
    </lineage>
</organism>